<evidence type="ECO:0000313" key="1">
    <source>
        <dbReference type="EMBL" id="KAH7669444.1"/>
    </source>
</evidence>
<name>A0ACB7V7Z8_DIOAL</name>
<dbReference type="EMBL" id="CM037021">
    <property type="protein sequence ID" value="KAH7669444.1"/>
    <property type="molecule type" value="Genomic_DNA"/>
</dbReference>
<accession>A0ACB7V7Z8</accession>
<evidence type="ECO:0000313" key="2">
    <source>
        <dbReference type="Proteomes" id="UP000827976"/>
    </source>
</evidence>
<keyword evidence="2" id="KW-1185">Reference proteome</keyword>
<gene>
    <name evidence="1" type="ORF">IHE45_11G078000</name>
</gene>
<protein>
    <submittedName>
        <fullName evidence="1">Uncharacterized protein</fullName>
    </submittedName>
</protein>
<dbReference type="Proteomes" id="UP000827976">
    <property type="component" value="Chromosome 11"/>
</dbReference>
<reference evidence="2" key="1">
    <citation type="journal article" date="2022" name="Nat. Commun.">
        <title>Chromosome evolution and the genetic basis of agronomically important traits in greater yam.</title>
        <authorList>
            <person name="Bredeson J.V."/>
            <person name="Lyons J.B."/>
            <person name="Oniyinde I.O."/>
            <person name="Okereke N.R."/>
            <person name="Kolade O."/>
            <person name="Nnabue I."/>
            <person name="Nwadili C.O."/>
            <person name="Hribova E."/>
            <person name="Parker M."/>
            <person name="Nwogha J."/>
            <person name="Shu S."/>
            <person name="Carlson J."/>
            <person name="Kariba R."/>
            <person name="Muthemba S."/>
            <person name="Knop K."/>
            <person name="Barton G.J."/>
            <person name="Sherwood A.V."/>
            <person name="Lopez-Montes A."/>
            <person name="Asiedu R."/>
            <person name="Jamnadass R."/>
            <person name="Muchugi A."/>
            <person name="Goodstein D."/>
            <person name="Egesi C.N."/>
            <person name="Featherston J."/>
            <person name="Asfaw A."/>
            <person name="Simpson G.G."/>
            <person name="Dolezel J."/>
            <person name="Hendre P.S."/>
            <person name="Van Deynze A."/>
            <person name="Kumar P.L."/>
            <person name="Obidiegwu J.E."/>
            <person name="Bhattacharjee R."/>
            <person name="Rokhsar D.S."/>
        </authorList>
    </citation>
    <scope>NUCLEOTIDE SEQUENCE [LARGE SCALE GENOMIC DNA]</scope>
    <source>
        <strain evidence="2">cv. TDa95/00328</strain>
    </source>
</reference>
<organism evidence="1 2">
    <name type="scientific">Dioscorea alata</name>
    <name type="common">Purple yam</name>
    <dbReference type="NCBI Taxonomy" id="55571"/>
    <lineage>
        <taxon>Eukaryota</taxon>
        <taxon>Viridiplantae</taxon>
        <taxon>Streptophyta</taxon>
        <taxon>Embryophyta</taxon>
        <taxon>Tracheophyta</taxon>
        <taxon>Spermatophyta</taxon>
        <taxon>Magnoliopsida</taxon>
        <taxon>Liliopsida</taxon>
        <taxon>Dioscoreales</taxon>
        <taxon>Dioscoreaceae</taxon>
        <taxon>Dioscorea</taxon>
    </lineage>
</organism>
<comment type="caution">
    <text evidence="1">The sequence shown here is derived from an EMBL/GenBank/DDBJ whole genome shotgun (WGS) entry which is preliminary data.</text>
</comment>
<proteinExistence type="predicted"/>
<sequence length="40" mass="4464">MAMAFWRPSVTSSLVPALSRTMKKPDCFGTNFRRSLANMG</sequence>